<proteinExistence type="predicted"/>
<dbReference type="Proteomes" id="UP000243333">
    <property type="component" value="Unassembled WGS sequence"/>
</dbReference>
<organism evidence="1 2">
    <name type="scientific">Sporolituus thermophilus DSM 23256</name>
    <dbReference type="NCBI Taxonomy" id="1123285"/>
    <lineage>
        <taxon>Bacteria</taxon>
        <taxon>Bacillati</taxon>
        <taxon>Bacillota</taxon>
        <taxon>Negativicutes</taxon>
        <taxon>Selenomonadales</taxon>
        <taxon>Sporomusaceae</taxon>
        <taxon>Sporolituus</taxon>
    </lineage>
</organism>
<dbReference type="AlphaFoldDB" id="A0A1G7NW86"/>
<evidence type="ECO:0000313" key="2">
    <source>
        <dbReference type="Proteomes" id="UP000243333"/>
    </source>
</evidence>
<dbReference type="SUPFAM" id="SSF47240">
    <property type="entry name" value="Ferritin-like"/>
    <property type="match status" value="1"/>
</dbReference>
<dbReference type="EMBL" id="FNBU01000029">
    <property type="protein sequence ID" value="SDF78231.1"/>
    <property type="molecule type" value="Genomic_DNA"/>
</dbReference>
<protein>
    <submittedName>
        <fullName evidence="1">Uncharacterized protein</fullName>
    </submittedName>
</protein>
<evidence type="ECO:0000313" key="1">
    <source>
        <dbReference type="EMBL" id="SDF78231.1"/>
    </source>
</evidence>
<dbReference type="STRING" id="1123285.SAMN05660235_02736"/>
<sequence>MPQIFLQWFINEQVEEEASAGEIFEKLKNDPRKRAELCFTLTKSLVKENSPN</sequence>
<reference evidence="2" key="1">
    <citation type="submission" date="2016-10" db="EMBL/GenBank/DDBJ databases">
        <authorList>
            <person name="Varghese N."/>
            <person name="Submissions S."/>
        </authorList>
    </citation>
    <scope>NUCLEOTIDE SEQUENCE [LARGE SCALE GENOMIC DNA]</scope>
    <source>
        <strain evidence="2">DSM 23256</strain>
    </source>
</reference>
<name>A0A1G7NW86_9FIRM</name>
<dbReference type="InterPro" id="IPR009078">
    <property type="entry name" value="Ferritin-like_SF"/>
</dbReference>
<gene>
    <name evidence="1" type="ORF">SAMN05660235_02736</name>
</gene>
<accession>A0A1G7NW86</accession>
<keyword evidence="2" id="KW-1185">Reference proteome</keyword>